<evidence type="ECO:0000256" key="5">
    <source>
        <dbReference type="SAM" id="Phobius"/>
    </source>
</evidence>
<dbReference type="GO" id="GO:0008234">
    <property type="term" value="F:cysteine-type peptidase activity"/>
    <property type="evidence" value="ECO:0007669"/>
    <property type="project" value="UniProtKB-KW"/>
</dbReference>
<name>A0A3N5BJ21_9BACL</name>
<dbReference type="InterPro" id="IPR042007">
    <property type="entry name" value="Sortase_A"/>
</dbReference>
<dbReference type="InterPro" id="IPR023365">
    <property type="entry name" value="Sortase_dom-sf"/>
</dbReference>
<feature type="transmembrane region" description="Helical" evidence="5">
    <location>
        <begin position="7"/>
        <end position="25"/>
    </location>
</feature>
<dbReference type="Gene3D" id="2.40.260.10">
    <property type="entry name" value="Sortase"/>
    <property type="match status" value="1"/>
</dbReference>
<evidence type="ECO:0000256" key="3">
    <source>
        <dbReference type="ARBA" id="ARBA00022807"/>
    </source>
</evidence>
<keyword evidence="7" id="KW-1185">Reference proteome</keyword>
<organism evidence="6 7">
    <name type="scientific">Abyssicoccus albus</name>
    <dbReference type="NCBI Taxonomy" id="1817405"/>
    <lineage>
        <taxon>Bacteria</taxon>
        <taxon>Bacillati</taxon>
        <taxon>Bacillota</taxon>
        <taxon>Bacilli</taxon>
        <taxon>Bacillales</taxon>
        <taxon>Abyssicoccaceae</taxon>
    </lineage>
</organism>
<dbReference type="GO" id="GO:0006508">
    <property type="term" value="P:proteolysis"/>
    <property type="evidence" value="ECO:0007669"/>
    <property type="project" value="UniProtKB-KW"/>
</dbReference>
<feature type="active site" description="Acyl-thioester intermediate" evidence="4">
    <location>
        <position position="212"/>
    </location>
</feature>
<evidence type="ECO:0000313" key="7">
    <source>
        <dbReference type="Proteomes" id="UP000277108"/>
    </source>
</evidence>
<keyword evidence="2" id="KW-0378">Hydrolase</keyword>
<keyword evidence="1" id="KW-0645">Protease</keyword>
<reference evidence="6 7" key="1">
    <citation type="submission" date="2018-11" db="EMBL/GenBank/DDBJ databases">
        <title>Genomic Encyclopedia of Type Strains, Phase IV (KMG-IV): sequencing the most valuable type-strain genomes for metagenomic binning, comparative biology and taxonomic classification.</title>
        <authorList>
            <person name="Goeker M."/>
        </authorList>
    </citation>
    <scope>NUCLEOTIDE SEQUENCE [LARGE SCALE GENOMIC DNA]</scope>
    <source>
        <strain evidence="6 7">DSM 29158</strain>
    </source>
</reference>
<accession>A0A3N5BJ21</accession>
<keyword evidence="3" id="KW-0788">Thiol protease</keyword>
<keyword evidence="5" id="KW-0472">Membrane</keyword>
<dbReference type="CDD" id="cd06165">
    <property type="entry name" value="Sortase_A"/>
    <property type="match status" value="1"/>
</dbReference>
<dbReference type="NCBIfam" id="TIGR01076">
    <property type="entry name" value="sortase_fam"/>
    <property type="match status" value="1"/>
</dbReference>
<keyword evidence="5" id="KW-0812">Transmembrane</keyword>
<dbReference type="OrthoDB" id="2987398at2"/>
<sequence length="233" mass="25941">MRTLLRIIGVLLIVAAIILFSWSHIRSYVMTQINERMIEAFQNGESTVYVNPIEEWIATNGQQDAPDQEVVSVDEKEDLDGIDHEDPSKHQTDYTEIGDSMVAFIKVPSVGINEPILKGPATVQNLYNGVVFVEEDDSLDDQNIAIAGHKLLGTNMRFSNLADANIGAKVIIVTRDGEREFEITNKKHVKPNDVSVLEEQQGEPTKLTLVTCDDYDPNTGLFLTRTIITAKEA</sequence>
<gene>
    <name evidence="6" type="ORF">EDD62_0469</name>
</gene>
<evidence type="ECO:0000256" key="4">
    <source>
        <dbReference type="PIRSR" id="PIRSR605754-1"/>
    </source>
</evidence>
<proteinExistence type="predicted"/>
<comment type="caution">
    <text evidence="6">The sequence shown here is derived from an EMBL/GenBank/DDBJ whole genome shotgun (WGS) entry which is preliminary data.</text>
</comment>
<dbReference type="Proteomes" id="UP000277108">
    <property type="component" value="Unassembled WGS sequence"/>
</dbReference>
<evidence type="ECO:0000313" key="6">
    <source>
        <dbReference type="EMBL" id="RPF57834.1"/>
    </source>
</evidence>
<feature type="active site" description="Proton donor/acceptor" evidence="4">
    <location>
        <position position="149"/>
    </location>
</feature>
<dbReference type="Pfam" id="PF04203">
    <property type="entry name" value="Sortase"/>
    <property type="match status" value="1"/>
</dbReference>
<protein>
    <submittedName>
        <fullName evidence="6">Sortase A</fullName>
    </submittedName>
</protein>
<dbReference type="AlphaFoldDB" id="A0A3N5BJ21"/>
<evidence type="ECO:0000256" key="2">
    <source>
        <dbReference type="ARBA" id="ARBA00022801"/>
    </source>
</evidence>
<keyword evidence="5" id="KW-1133">Transmembrane helix</keyword>
<evidence type="ECO:0000256" key="1">
    <source>
        <dbReference type="ARBA" id="ARBA00022670"/>
    </source>
</evidence>
<dbReference type="EMBL" id="RKRK01000002">
    <property type="protein sequence ID" value="RPF57834.1"/>
    <property type="molecule type" value="Genomic_DNA"/>
</dbReference>
<dbReference type="RefSeq" id="WP_123807381.1">
    <property type="nucleotide sequence ID" value="NZ_RKRK01000002.1"/>
</dbReference>
<dbReference type="SUPFAM" id="SSF63817">
    <property type="entry name" value="Sortase"/>
    <property type="match status" value="1"/>
</dbReference>
<dbReference type="InterPro" id="IPR005754">
    <property type="entry name" value="Sortase"/>
</dbReference>